<dbReference type="InterPro" id="IPR011037">
    <property type="entry name" value="Pyrv_Knase-like_insert_dom_sf"/>
</dbReference>
<dbReference type="EMBL" id="CASHTH010002177">
    <property type="protein sequence ID" value="CAI8025736.1"/>
    <property type="molecule type" value="Genomic_DNA"/>
</dbReference>
<sequence>MKLLSINVSKPKPIQYGGKTIQTGIFKEPVSGTVMLREKNIDGDGQGDLRVHGGTYKAIYGYPFEHYAHWRQELRRDDFTYGQFGENLTVEGLLEEVVHIGDIFQIGSTVKLQITQPRVPCFKLAYKMGLPEFPKQFLESRRVGFYFRVLEAGEITPGDAIARIEVASEPMSITEILNLRYFDRDNHEKIARARKLPALSPSWKRDFWRSLQAKNLL</sequence>
<evidence type="ECO:0000313" key="2">
    <source>
        <dbReference type="EMBL" id="CAI8025736.1"/>
    </source>
</evidence>
<dbReference type="PANTHER" id="PTHR30212:SF2">
    <property type="entry name" value="PROTEIN YIIM"/>
    <property type="match status" value="1"/>
</dbReference>
<organism evidence="2 3">
    <name type="scientific">Geodia barretti</name>
    <name type="common">Barrett's horny sponge</name>
    <dbReference type="NCBI Taxonomy" id="519541"/>
    <lineage>
        <taxon>Eukaryota</taxon>
        <taxon>Metazoa</taxon>
        <taxon>Porifera</taxon>
        <taxon>Demospongiae</taxon>
        <taxon>Heteroscleromorpha</taxon>
        <taxon>Tetractinellida</taxon>
        <taxon>Astrophorina</taxon>
        <taxon>Geodiidae</taxon>
        <taxon>Geodia</taxon>
    </lineage>
</organism>
<accession>A0AA35WQT5</accession>
<evidence type="ECO:0000259" key="1">
    <source>
        <dbReference type="PROSITE" id="PS51340"/>
    </source>
</evidence>
<feature type="domain" description="MOSC" evidence="1">
    <location>
        <begin position="28"/>
        <end position="164"/>
    </location>
</feature>
<dbReference type="PANTHER" id="PTHR30212">
    <property type="entry name" value="PROTEIN YIIM"/>
    <property type="match status" value="1"/>
</dbReference>
<dbReference type="Pfam" id="PF03475">
    <property type="entry name" value="YiiM_3-alpha"/>
    <property type="match status" value="1"/>
</dbReference>
<dbReference type="Pfam" id="PF03473">
    <property type="entry name" value="MOSC"/>
    <property type="match status" value="1"/>
</dbReference>
<comment type="caution">
    <text evidence="2">The sequence shown here is derived from an EMBL/GenBank/DDBJ whole genome shotgun (WGS) entry which is preliminary data.</text>
</comment>
<dbReference type="GO" id="GO:0030170">
    <property type="term" value="F:pyridoxal phosphate binding"/>
    <property type="evidence" value="ECO:0007669"/>
    <property type="project" value="InterPro"/>
</dbReference>
<keyword evidence="3" id="KW-1185">Reference proteome</keyword>
<dbReference type="Gene3D" id="2.40.33.20">
    <property type="entry name" value="PK beta-barrel domain-like"/>
    <property type="match status" value="1"/>
</dbReference>
<dbReference type="PROSITE" id="PS51340">
    <property type="entry name" value="MOSC"/>
    <property type="match status" value="1"/>
</dbReference>
<dbReference type="InterPro" id="IPR052353">
    <property type="entry name" value="Benzoxazolinone_Detox_Enz"/>
</dbReference>
<dbReference type="InterPro" id="IPR005302">
    <property type="entry name" value="MoCF_Sase_C"/>
</dbReference>
<gene>
    <name evidence="2" type="ORF">GBAR_LOCUS14851</name>
</gene>
<name>A0AA35WQT5_GEOBA</name>
<dbReference type="Proteomes" id="UP001174909">
    <property type="component" value="Unassembled WGS sequence"/>
</dbReference>
<dbReference type="GO" id="GO:0030151">
    <property type="term" value="F:molybdenum ion binding"/>
    <property type="evidence" value="ECO:0007669"/>
    <property type="project" value="InterPro"/>
</dbReference>
<protein>
    <submittedName>
        <fullName evidence="2">Uncharacterized protein YflK</fullName>
    </submittedName>
</protein>
<dbReference type="SUPFAM" id="SSF50800">
    <property type="entry name" value="PK beta-barrel domain-like"/>
    <property type="match status" value="1"/>
</dbReference>
<evidence type="ECO:0000313" key="3">
    <source>
        <dbReference type="Proteomes" id="UP001174909"/>
    </source>
</evidence>
<reference evidence="2" key="1">
    <citation type="submission" date="2023-03" db="EMBL/GenBank/DDBJ databases">
        <authorList>
            <person name="Steffen K."/>
            <person name="Cardenas P."/>
        </authorList>
    </citation>
    <scope>NUCLEOTIDE SEQUENCE</scope>
</reference>
<proteinExistence type="predicted"/>
<dbReference type="AlphaFoldDB" id="A0AA35WQT5"/>
<dbReference type="InterPro" id="IPR005163">
    <property type="entry name" value="Tri_helical_YiiM-like"/>
</dbReference>
<dbReference type="GO" id="GO:0003824">
    <property type="term" value="F:catalytic activity"/>
    <property type="evidence" value="ECO:0007669"/>
    <property type="project" value="InterPro"/>
</dbReference>